<sequence length="336" mass="36729">MEMPMNIGLVYDLRSDYLKMGFSEEDTAEFDSEETISAIETALCECGHSVERIGNYFALHKKLAAQKSWDLVFNIAEGLYGMGRESLVPCVLDAYGINYTFSDPLAISLTLHKGMAKHILKGCGVATADFAVVNNLGDIDSINLGFPLFAKPAAEGTGKGISDRSIVWNSADLKRVCTELLVRYSQPVLVEKLLEGREFTVGIIGSGSEAVSVGVMEILPRNKEGIFVYSYENKENCESLLDYSLVYGDTADRCADVALRAYRALGCRDAGRVDVRLDGDGIANVIELNPLPGLHPTHSDLPMIWTKAGMSYRQLICSIAAKAKARVEHIQESKAI</sequence>
<dbReference type="InterPro" id="IPR011761">
    <property type="entry name" value="ATP-grasp"/>
</dbReference>
<evidence type="ECO:0000256" key="3">
    <source>
        <dbReference type="ARBA" id="ARBA00004496"/>
    </source>
</evidence>
<evidence type="ECO:0000256" key="1">
    <source>
        <dbReference type="ARBA" id="ARBA00001936"/>
    </source>
</evidence>
<dbReference type="HOGENOM" id="CLU_039268_2_1_0"/>
<evidence type="ECO:0000256" key="12">
    <source>
        <dbReference type="ARBA" id="ARBA00047614"/>
    </source>
</evidence>
<evidence type="ECO:0000256" key="8">
    <source>
        <dbReference type="ARBA" id="ARBA00022741"/>
    </source>
</evidence>
<dbReference type="Proteomes" id="UP000002012">
    <property type="component" value="Chromosome"/>
</dbReference>
<evidence type="ECO:0000256" key="7">
    <source>
        <dbReference type="ARBA" id="ARBA00022598"/>
    </source>
</evidence>
<evidence type="ECO:0000256" key="11">
    <source>
        <dbReference type="ARBA" id="ARBA00022984"/>
    </source>
</evidence>
<evidence type="ECO:0000256" key="2">
    <source>
        <dbReference type="ARBA" id="ARBA00001946"/>
    </source>
</evidence>
<keyword evidence="11" id="KW-0573">Peptidoglycan synthesis</keyword>
<dbReference type="GO" id="GO:0008360">
    <property type="term" value="P:regulation of cell shape"/>
    <property type="evidence" value="ECO:0007669"/>
    <property type="project" value="UniProtKB-KW"/>
</dbReference>
<dbReference type="EMBL" id="CP001968">
    <property type="protein sequence ID" value="ADD67583.1"/>
    <property type="molecule type" value="Genomic_DNA"/>
</dbReference>
<keyword evidence="7 15" id="KW-0436">Ligase</keyword>
<dbReference type="InterPro" id="IPR013815">
    <property type="entry name" value="ATP_grasp_subdomain_1"/>
</dbReference>
<dbReference type="eggNOG" id="COG1181">
    <property type="taxonomic scope" value="Bacteria"/>
</dbReference>
<keyword evidence="6" id="KW-0963">Cytoplasm</keyword>
<comment type="catalytic activity">
    <reaction evidence="12">
        <text>2 D-alanine + ATP = D-alanyl-D-alanine + ADP + phosphate + H(+)</text>
        <dbReference type="Rhea" id="RHEA:11224"/>
        <dbReference type="ChEBI" id="CHEBI:15378"/>
        <dbReference type="ChEBI" id="CHEBI:30616"/>
        <dbReference type="ChEBI" id="CHEBI:43474"/>
        <dbReference type="ChEBI" id="CHEBI:57416"/>
        <dbReference type="ChEBI" id="CHEBI:57822"/>
        <dbReference type="ChEBI" id="CHEBI:456216"/>
        <dbReference type="EC" id="6.3.2.4"/>
    </reaction>
</comment>
<reference evidence="15 16" key="1">
    <citation type="journal article" date="2010" name="Stand. Genomic Sci.">
        <title>Complete genome sequence of Denitrovibrio acetiphilus type strain (N2460).</title>
        <authorList>
            <person name="Kiss H."/>
            <person name="Lang E."/>
            <person name="Lapidus A."/>
            <person name="Copeland A."/>
            <person name="Nolan M."/>
            <person name="Glavina Del Rio T."/>
            <person name="Chen F."/>
            <person name="Lucas S."/>
            <person name="Tice H."/>
            <person name="Cheng J.F."/>
            <person name="Han C."/>
            <person name="Goodwin L."/>
            <person name="Pitluck S."/>
            <person name="Liolios K."/>
            <person name="Pati A."/>
            <person name="Ivanova N."/>
            <person name="Mavromatis K."/>
            <person name="Chen A."/>
            <person name="Palaniappan K."/>
            <person name="Land M."/>
            <person name="Hauser L."/>
            <person name="Chang Y.J."/>
            <person name="Jeffries C.D."/>
            <person name="Detter J.C."/>
            <person name="Brettin T."/>
            <person name="Spring S."/>
            <person name="Rohde M."/>
            <person name="Goker M."/>
            <person name="Woyke T."/>
            <person name="Bristow J."/>
            <person name="Eisen J.A."/>
            <person name="Markowitz V."/>
            <person name="Hugenholtz P."/>
            <person name="Kyrpides N.C."/>
            <person name="Klenk H.P."/>
        </authorList>
    </citation>
    <scope>NUCLEOTIDE SEQUENCE [LARGE SCALE GENOMIC DNA]</scope>
    <source>
        <strain evidence="16">DSM 12809 / NBRC 114555 / N2460</strain>
    </source>
</reference>
<comment type="subcellular location">
    <subcellularLocation>
        <location evidence="3">Cytoplasm</location>
    </subcellularLocation>
</comment>
<dbReference type="AlphaFoldDB" id="D4H5G3"/>
<dbReference type="STRING" id="522772.Dacet_0803"/>
<dbReference type="GO" id="GO:0005737">
    <property type="term" value="C:cytoplasm"/>
    <property type="evidence" value="ECO:0007669"/>
    <property type="project" value="UniProtKB-SubCell"/>
</dbReference>
<evidence type="ECO:0000256" key="10">
    <source>
        <dbReference type="ARBA" id="ARBA00022960"/>
    </source>
</evidence>
<comment type="cofactor">
    <cofactor evidence="1">
        <name>Mn(2+)</name>
        <dbReference type="ChEBI" id="CHEBI:29035"/>
    </cofactor>
</comment>
<keyword evidence="10" id="KW-0133">Cell shape</keyword>
<comment type="similarity">
    <text evidence="4">Belongs to the D-alanine--D-alanine ligase family.</text>
</comment>
<evidence type="ECO:0000256" key="9">
    <source>
        <dbReference type="ARBA" id="ARBA00022840"/>
    </source>
</evidence>
<dbReference type="GO" id="GO:0005524">
    <property type="term" value="F:ATP binding"/>
    <property type="evidence" value="ECO:0007669"/>
    <property type="project" value="UniProtKB-UniRule"/>
</dbReference>
<dbReference type="Pfam" id="PF07478">
    <property type="entry name" value="Dala_Dala_lig_C"/>
    <property type="match status" value="1"/>
</dbReference>
<dbReference type="PaxDb" id="522772-Dacet_0803"/>
<dbReference type="Gene3D" id="3.30.470.20">
    <property type="entry name" value="ATP-grasp fold, B domain"/>
    <property type="match status" value="1"/>
</dbReference>
<comment type="cofactor">
    <cofactor evidence="2">
        <name>Mg(2+)</name>
        <dbReference type="ChEBI" id="CHEBI:18420"/>
    </cofactor>
</comment>
<accession>D4H5G3</accession>
<dbReference type="GO" id="GO:0008716">
    <property type="term" value="F:D-alanine-D-alanine ligase activity"/>
    <property type="evidence" value="ECO:0007669"/>
    <property type="project" value="UniProtKB-EC"/>
</dbReference>
<evidence type="ECO:0000256" key="5">
    <source>
        <dbReference type="ARBA" id="ARBA00012216"/>
    </source>
</evidence>
<keyword evidence="16" id="KW-1185">Reference proteome</keyword>
<evidence type="ECO:0000256" key="13">
    <source>
        <dbReference type="PROSITE-ProRule" id="PRU00409"/>
    </source>
</evidence>
<dbReference type="EC" id="6.3.2.4" evidence="5"/>
<dbReference type="InterPro" id="IPR011095">
    <property type="entry name" value="Dala_Dala_lig_C"/>
</dbReference>
<dbReference type="PROSITE" id="PS00844">
    <property type="entry name" value="DALA_DALA_LIGASE_2"/>
    <property type="match status" value="1"/>
</dbReference>
<evidence type="ECO:0000313" key="16">
    <source>
        <dbReference type="Proteomes" id="UP000002012"/>
    </source>
</evidence>
<dbReference type="SUPFAM" id="SSF56059">
    <property type="entry name" value="Glutathione synthetase ATP-binding domain-like"/>
    <property type="match status" value="1"/>
</dbReference>
<dbReference type="PROSITE" id="PS50975">
    <property type="entry name" value="ATP_GRASP"/>
    <property type="match status" value="1"/>
</dbReference>
<evidence type="ECO:0000259" key="14">
    <source>
        <dbReference type="PROSITE" id="PS50975"/>
    </source>
</evidence>
<evidence type="ECO:0000256" key="6">
    <source>
        <dbReference type="ARBA" id="ARBA00022490"/>
    </source>
</evidence>
<dbReference type="GO" id="GO:0009252">
    <property type="term" value="P:peptidoglycan biosynthetic process"/>
    <property type="evidence" value="ECO:0007669"/>
    <property type="project" value="UniProtKB-KW"/>
</dbReference>
<dbReference type="GO" id="GO:0046872">
    <property type="term" value="F:metal ion binding"/>
    <property type="evidence" value="ECO:0007669"/>
    <property type="project" value="InterPro"/>
</dbReference>
<protein>
    <recommendedName>
        <fullName evidence="5">D-alanine--D-alanine ligase</fullName>
        <ecNumber evidence="5">6.3.2.4</ecNumber>
    </recommendedName>
</protein>
<keyword evidence="8 13" id="KW-0547">Nucleotide-binding</keyword>
<evidence type="ECO:0000313" key="15">
    <source>
        <dbReference type="EMBL" id="ADD67583.1"/>
    </source>
</evidence>
<dbReference type="KEGG" id="dap:Dacet_0803"/>
<evidence type="ECO:0000256" key="4">
    <source>
        <dbReference type="ARBA" id="ARBA00010871"/>
    </source>
</evidence>
<dbReference type="PANTHER" id="PTHR23132:SF23">
    <property type="entry name" value="D-ALANINE--D-ALANINE LIGASE B"/>
    <property type="match status" value="1"/>
</dbReference>
<proteinExistence type="inferred from homology"/>
<gene>
    <name evidence="15" type="ordered locus">Dacet_0803</name>
</gene>
<feature type="domain" description="ATP-grasp" evidence="14">
    <location>
        <begin position="117"/>
        <end position="321"/>
    </location>
</feature>
<dbReference type="InParanoid" id="D4H5G3"/>
<dbReference type="PANTHER" id="PTHR23132">
    <property type="entry name" value="D-ALANINE--D-ALANINE LIGASE"/>
    <property type="match status" value="1"/>
</dbReference>
<organism evidence="15 16">
    <name type="scientific">Denitrovibrio acetiphilus (strain DSM 12809 / NBRC 114555 / N2460)</name>
    <dbReference type="NCBI Taxonomy" id="522772"/>
    <lineage>
        <taxon>Bacteria</taxon>
        <taxon>Pseudomonadati</taxon>
        <taxon>Deferribacterota</taxon>
        <taxon>Deferribacteres</taxon>
        <taxon>Deferribacterales</taxon>
        <taxon>Geovibrionaceae</taxon>
        <taxon>Denitrovibrio</taxon>
    </lineage>
</organism>
<keyword evidence="9 13" id="KW-0067">ATP-binding</keyword>
<dbReference type="InterPro" id="IPR000291">
    <property type="entry name" value="D-Ala_lig_Van_CS"/>
</dbReference>
<dbReference type="Gene3D" id="3.30.1490.20">
    <property type="entry name" value="ATP-grasp fold, A domain"/>
    <property type="match status" value="1"/>
</dbReference>
<name>D4H5G3_DENA2</name>